<accession>A0ACC0D9G7</accession>
<evidence type="ECO:0000313" key="1">
    <source>
        <dbReference type="EMBL" id="KAI6089389.1"/>
    </source>
</evidence>
<evidence type="ECO:0000313" key="2">
    <source>
        <dbReference type="Proteomes" id="UP001497680"/>
    </source>
</evidence>
<gene>
    <name evidence="1" type="ORF">F4821DRAFT_231903</name>
</gene>
<proteinExistence type="predicted"/>
<dbReference type="Proteomes" id="UP001497680">
    <property type="component" value="Unassembled WGS sequence"/>
</dbReference>
<dbReference type="EMBL" id="MU394296">
    <property type="protein sequence ID" value="KAI6089389.1"/>
    <property type="molecule type" value="Genomic_DNA"/>
</dbReference>
<keyword evidence="2" id="KW-1185">Reference proteome</keyword>
<protein>
    <submittedName>
        <fullName evidence="1">Uncharacterized protein</fullName>
    </submittedName>
</protein>
<reference evidence="1 2" key="1">
    <citation type="journal article" date="2022" name="New Phytol.">
        <title>Ecological generalism drives hyperdiversity of secondary metabolite gene clusters in xylarialean endophytes.</title>
        <authorList>
            <person name="Franco M.E.E."/>
            <person name="Wisecaver J.H."/>
            <person name="Arnold A.E."/>
            <person name="Ju Y.M."/>
            <person name="Slot J.C."/>
            <person name="Ahrendt S."/>
            <person name="Moore L.P."/>
            <person name="Eastman K.E."/>
            <person name="Scott K."/>
            <person name="Konkel Z."/>
            <person name="Mondo S.J."/>
            <person name="Kuo A."/>
            <person name="Hayes R.D."/>
            <person name="Haridas S."/>
            <person name="Andreopoulos B."/>
            <person name="Riley R."/>
            <person name="LaButti K."/>
            <person name="Pangilinan J."/>
            <person name="Lipzen A."/>
            <person name="Amirebrahimi M."/>
            <person name="Yan J."/>
            <person name="Adam C."/>
            <person name="Keymanesh K."/>
            <person name="Ng V."/>
            <person name="Louie K."/>
            <person name="Northen T."/>
            <person name="Drula E."/>
            <person name="Henrissat B."/>
            <person name="Hsieh H.M."/>
            <person name="Youens-Clark K."/>
            <person name="Lutzoni F."/>
            <person name="Miadlikowska J."/>
            <person name="Eastwood D.C."/>
            <person name="Hamelin R.C."/>
            <person name="Grigoriev I.V."/>
            <person name="U'Ren J.M."/>
        </authorList>
    </citation>
    <scope>NUCLEOTIDE SEQUENCE [LARGE SCALE GENOMIC DNA]</scope>
    <source>
        <strain evidence="1 2">ER1909</strain>
    </source>
</reference>
<name>A0ACC0D9G7_9PEZI</name>
<comment type="caution">
    <text evidence="1">The sequence shown here is derived from an EMBL/GenBank/DDBJ whole genome shotgun (WGS) entry which is preliminary data.</text>
</comment>
<sequence length="685" mass="76769">MAGRQRNTRQAKSVEPVGDSGTRQLRRSARHAEVSVEPETRPQPEIPQRGTRRRRRRSLESVSTNDFSESSASHASPEPENIGLTQVAESIETDAAPNTDSVGESLDMDPERIQDLLDYDIPKLMRWCNKMYDVLPLMNSQQPNEHDLSKFRNASKGFNAAQVPFVTVKGYPLFIGFDDLPKHDPEIRAKIQAAICSGNVISLLTCMVDVKLEMHQPQPVLDRLDAAFPALFNPEPTVDSNENKRTLDLAFRIRCRRLVELMSTNDQTKPIILAAQMFCTQNVRDVKGARAALNNGPYSKIGGIDLNTNVDYHGDYRSRIRELSSKLSNDDMGTLDEEYPQEGLFDDLRSWARGIYERQNGPSEPGNIRVAGSTPWRHASIEQEGAGSLFVDNNNEVGEDSHSDSDTDAGGYDRLPQQEASQSFINNSATLAAVRQSEIAATSPPDRQAAKGKGKALEIRDAIRALDPEQLLNRAQKRPRSGMDDESEDDDFEVNQQLLDTSGSNHAVIQRPSPKRPRYSKQSSNQALSRMSATQRSIASEHARDGQSTEPNMMERDILVLSQSAQNTRRANIPSKTRQVRVPWTASETSRLLDLIADPSLKCSWSAMEEEGGFEHYRNQQALRDKARGLKVWYLEGDCVLPPGFDQIALGQKEKNSVIKCHRNPDRREDDLDEDGRIINNIWVE</sequence>
<organism evidence="1 2">
    <name type="scientific">Hypoxylon rubiginosum</name>
    <dbReference type="NCBI Taxonomy" id="110542"/>
    <lineage>
        <taxon>Eukaryota</taxon>
        <taxon>Fungi</taxon>
        <taxon>Dikarya</taxon>
        <taxon>Ascomycota</taxon>
        <taxon>Pezizomycotina</taxon>
        <taxon>Sordariomycetes</taxon>
        <taxon>Xylariomycetidae</taxon>
        <taxon>Xylariales</taxon>
        <taxon>Hypoxylaceae</taxon>
        <taxon>Hypoxylon</taxon>
    </lineage>
</organism>